<gene>
    <name evidence="6" type="ORF">I568_01958</name>
</gene>
<accession>S0K7C4</accession>
<dbReference type="Gene3D" id="3.40.50.300">
    <property type="entry name" value="P-loop containing nucleotide triphosphate hydrolases"/>
    <property type="match status" value="2"/>
</dbReference>
<dbReference type="InterPro" id="IPR027417">
    <property type="entry name" value="P-loop_NTPase"/>
</dbReference>
<proteinExistence type="inferred from homology"/>
<evidence type="ECO:0000313" key="6">
    <source>
        <dbReference type="EMBL" id="EOW80258.1"/>
    </source>
</evidence>
<evidence type="ECO:0000256" key="3">
    <source>
        <dbReference type="ARBA" id="ARBA00013368"/>
    </source>
</evidence>
<dbReference type="EMBL" id="ASWJ01000009">
    <property type="protein sequence ID" value="EOW80258.1"/>
    <property type="molecule type" value="Genomic_DNA"/>
</dbReference>
<dbReference type="eggNOG" id="COG0419">
    <property type="taxonomic scope" value="Bacteria"/>
</dbReference>
<feature type="coiled-coil region" evidence="4">
    <location>
        <begin position="718"/>
        <end position="785"/>
    </location>
</feature>
<comment type="subunit">
    <text evidence="2">Heterodimer of SbcC and SbcD.</text>
</comment>
<dbReference type="Pfam" id="PF13476">
    <property type="entry name" value="AAA_23"/>
    <property type="match status" value="1"/>
</dbReference>
<evidence type="ECO:0000259" key="5">
    <source>
        <dbReference type="Pfam" id="PF13476"/>
    </source>
</evidence>
<dbReference type="InterPro" id="IPR038729">
    <property type="entry name" value="Rad50/SbcC_AAA"/>
</dbReference>
<dbReference type="GO" id="GO:0016887">
    <property type="term" value="F:ATP hydrolysis activity"/>
    <property type="evidence" value="ECO:0007669"/>
    <property type="project" value="InterPro"/>
</dbReference>
<dbReference type="PANTHER" id="PTHR32114:SF2">
    <property type="entry name" value="ABC TRANSPORTER ABCH.3"/>
    <property type="match status" value="1"/>
</dbReference>
<dbReference type="PATRIC" id="fig|1121865.3.peg.1306"/>
<evidence type="ECO:0000313" key="7">
    <source>
        <dbReference type="Proteomes" id="UP000014113"/>
    </source>
</evidence>
<dbReference type="Pfam" id="PF13558">
    <property type="entry name" value="SbcC_Walker_B"/>
    <property type="match status" value="1"/>
</dbReference>
<feature type="coiled-coil region" evidence="4">
    <location>
        <begin position="882"/>
        <end position="944"/>
    </location>
</feature>
<reference evidence="6 7" key="1">
    <citation type="submission" date="2013-03" db="EMBL/GenBank/DDBJ databases">
        <title>The Genome Sequence of Enterococcus columbae ATCC_51263 (PacBio/Illumina hybrid assembly).</title>
        <authorList>
            <consortium name="The Broad Institute Genomics Platform"/>
            <consortium name="The Broad Institute Genome Sequencing Center for Infectious Disease"/>
            <person name="Earl A."/>
            <person name="Russ C."/>
            <person name="Gilmore M."/>
            <person name="Surin D."/>
            <person name="Walker B."/>
            <person name="Young S."/>
            <person name="Zeng Q."/>
            <person name="Gargeya S."/>
            <person name="Fitzgerald M."/>
            <person name="Haas B."/>
            <person name="Abouelleil A."/>
            <person name="Allen A.W."/>
            <person name="Alvarado L."/>
            <person name="Arachchi H.M."/>
            <person name="Berlin A.M."/>
            <person name="Chapman S.B."/>
            <person name="Gainer-Dewar J."/>
            <person name="Goldberg J."/>
            <person name="Griggs A."/>
            <person name="Gujja S."/>
            <person name="Hansen M."/>
            <person name="Howarth C."/>
            <person name="Imamovic A."/>
            <person name="Ireland A."/>
            <person name="Larimer J."/>
            <person name="McCowan C."/>
            <person name="Murphy C."/>
            <person name="Pearson M."/>
            <person name="Poon T.W."/>
            <person name="Priest M."/>
            <person name="Roberts A."/>
            <person name="Saif S."/>
            <person name="Shea T."/>
            <person name="Sisk P."/>
            <person name="Sykes S."/>
            <person name="Wortman J."/>
            <person name="Nusbaum C."/>
            <person name="Birren B."/>
        </authorList>
    </citation>
    <scope>NUCLEOTIDE SEQUENCE [LARGE SCALE GENOMIC DNA]</scope>
    <source>
        <strain evidence="6 7">ATCC 51263</strain>
    </source>
</reference>
<keyword evidence="7" id="KW-1185">Reference proteome</keyword>
<feature type="coiled-coil region" evidence="4">
    <location>
        <begin position="239"/>
        <end position="300"/>
    </location>
</feature>
<comment type="caution">
    <text evidence="6">The sequence shown here is derived from an EMBL/GenBank/DDBJ whole genome shotgun (WGS) entry which is preliminary data.</text>
</comment>
<dbReference type="RefSeq" id="WP_016183485.1">
    <property type="nucleotide sequence ID" value="NZ_JXKI01000004.1"/>
</dbReference>
<feature type="domain" description="Rad50/SbcC-type AAA" evidence="5">
    <location>
        <begin position="5"/>
        <end position="275"/>
    </location>
</feature>
<evidence type="ECO:0000256" key="1">
    <source>
        <dbReference type="ARBA" id="ARBA00006930"/>
    </source>
</evidence>
<sequence>MLPQKLILENIGPFIDETIDFSEFLAHGLFLITGKTGAGKSTILDAMSFALFGEPIGNSRQSKELRSNFALPTSLCQVTLEFSHQDRLYRITRSPLQQIAKKRGTGFREHKPQAFLEVFDLSGKEIDAVSGLQKVNMYIADLLQLNRQQFTQIMLLPQGEFRRFLLADSEDKTKLLRTLFATMDYQRLTDWFKEQLANKRQGLTRQFEQFSQLKTQFQWTNELTEEQQQVLNKDLVTFITEATSDLAEQETTIQEKKHQLSQLKAQLKAFHQQIEAGQLLHHQQKQYEEAFNQHAAYQKKAADYAQLAQKITELEWLKDQANLWQQAIEEQQQYQKTQQAYQQAQLDLKQANLDWQNWQAGQALRQANEQAAEQIQNELLQVTQRLPLAELLTQKQATWQKNQVELNQLRQQIAAKNQHLEQSQANLAANSQEYERLQQQQAQQALWQLAPTDQFQLTQLLPQIQGLFQNIEQALTLRKSYVAEQAIIAEEKTKLLAQLTVSQQENIELLKLRLQLTLEQGQACPICGSLEHPALANEHQAQQLNQQSLLASEEKLQQLNQQNEQLLSRQSQLATQMTQANQQILSDYERFVQQLQAYLVLLQQVQQFIPDAQAHFSDAMRALANQLQGQTNQLVQQVNNWLGEWPKETIAKELNQENATLASVMLTMSAQLPPILADLAASYTLFDQFYTALTTSQTKLASQLATCLEQQQVLQAEVQEFSQLLQEQQQHLQAQELQAEKLAGELASLQGQLAPFTLAELTTKKAELTQKLATLNAKIAADKSQEQTLAQARIRLEEAIRILSEQRIVQNTQLQARFQQIFPTIKQLQASQLASQDDQQLAQLLEGLALCIEQTTPEAFDTQLADLTFTHLLTYLPFVEQLPALKEKYQTYQQQVQMLEQRLQELLPASKQPKVDLSQLQDKVQQLQDEADENQRQIATLALRSTQNQQVLANYQALLSTNQQTMEEVSAFAQLSDVVAGKNQQNLSLERYVLQVYFNEILKVANKRLLQLTKGRYTLLIDQNKGSYVRATGLELLIYDAHSGENRRVQTLSGGESFIVALCLALSLADVIQQQSGGIQIEALFIDEGFGTLDEEALAQAMQALMQIESEGRLIGIISHVRELKEQIYQQLQVRTKGNGQSQLVSQSMEIG</sequence>
<feature type="coiled-coil region" evidence="4">
    <location>
        <begin position="327"/>
        <end position="440"/>
    </location>
</feature>
<dbReference type="STRING" id="1121865.OMW_01344"/>
<dbReference type="AlphaFoldDB" id="S0K7C4"/>
<comment type="similarity">
    <text evidence="1">Belongs to the SMC family. SbcC subfamily.</text>
</comment>
<dbReference type="Proteomes" id="UP000014113">
    <property type="component" value="Unassembled WGS sequence"/>
</dbReference>
<feature type="coiled-coil region" evidence="4">
    <location>
        <begin position="549"/>
        <end position="576"/>
    </location>
</feature>
<organism evidence="6 7">
    <name type="scientific">Enterococcus columbae DSM 7374 = ATCC 51263</name>
    <dbReference type="NCBI Taxonomy" id="1121865"/>
    <lineage>
        <taxon>Bacteria</taxon>
        <taxon>Bacillati</taxon>
        <taxon>Bacillota</taxon>
        <taxon>Bacilli</taxon>
        <taxon>Lactobacillales</taxon>
        <taxon>Enterococcaceae</taxon>
        <taxon>Enterococcus</taxon>
    </lineage>
</organism>
<dbReference type="GO" id="GO:0006302">
    <property type="term" value="P:double-strand break repair"/>
    <property type="evidence" value="ECO:0007669"/>
    <property type="project" value="InterPro"/>
</dbReference>
<evidence type="ECO:0000256" key="4">
    <source>
        <dbReference type="SAM" id="Coils"/>
    </source>
</evidence>
<keyword evidence="4" id="KW-0175">Coiled coil</keyword>
<dbReference type="PANTHER" id="PTHR32114">
    <property type="entry name" value="ABC TRANSPORTER ABCH.3"/>
    <property type="match status" value="1"/>
</dbReference>
<protein>
    <recommendedName>
        <fullName evidence="3">Nuclease SbcCD subunit C</fullName>
    </recommendedName>
</protein>
<dbReference type="SUPFAM" id="SSF52540">
    <property type="entry name" value="P-loop containing nucleoside triphosphate hydrolases"/>
    <property type="match status" value="2"/>
</dbReference>
<evidence type="ECO:0000256" key="2">
    <source>
        <dbReference type="ARBA" id="ARBA00011322"/>
    </source>
</evidence>
<dbReference type="OrthoDB" id="9795626at2"/>
<name>S0K7C4_9ENTE</name>